<dbReference type="AlphaFoldDB" id="A0AAD3TTV9"/>
<dbReference type="InterPro" id="IPR038340">
    <property type="entry name" value="MRP-L47_sf"/>
</dbReference>
<evidence type="ECO:0000256" key="2">
    <source>
        <dbReference type="ARBA" id="ARBA00009254"/>
    </source>
</evidence>
<dbReference type="GO" id="GO:0032543">
    <property type="term" value="P:mitochondrial translation"/>
    <property type="evidence" value="ECO:0007669"/>
    <property type="project" value="TreeGrafter"/>
</dbReference>
<evidence type="ECO:0000256" key="1">
    <source>
        <dbReference type="ARBA" id="ARBA00004173"/>
    </source>
</evidence>
<dbReference type="GO" id="GO:0005762">
    <property type="term" value="C:mitochondrial large ribosomal subunit"/>
    <property type="evidence" value="ECO:0007669"/>
    <property type="project" value="TreeGrafter"/>
</dbReference>
<comment type="similarity">
    <text evidence="2">Belongs to the universal ribosomal protein uL29 family.</text>
</comment>
<feature type="region of interest" description="Disordered" evidence="8">
    <location>
        <begin position="27"/>
        <end position="66"/>
    </location>
</feature>
<feature type="region of interest" description="Disordered" evidence="8">
    <location>
        <begin position="306"/>
        <end position="334"/>
    </location>
</feature>
<keyword evidence="4" id="KW-0496">Mitochondrion</keyword>
<comment type="caution">
    <text evidence="9">The sequence shown here is derived from an EMBL/GenBank/DDBJ whole genome shotgun (WGS) entry which is preliminary data.</text>
</comment>
<keyword evidence="10" id="KW-1185">Reference proteome</keyword>
<sequence length="334" mass="36553">MSRLALRALSTSARALEAAAEAAPAAAVELRPEWTPKGKPQPTRPPRATRVALPNGLPEPTSYPPSKSYLNKVEQMRAKAEVPKPHPLWAFFHVPPESLEVTADTTMPPDFGSVRRLENESVELKSGRSWSAPELRLKSFEDLHTLWYLLLRERNVIATQKAERKRLRIASQYGGKLLSIQSLRCRKSMARIKYVLNERRLGAIAAAAPSVHAEAAERVTVPFALKGINDPASQVEALAGTHPVPDVLSAEDRAALEAAKAARKDVFSAKKAALKAARRAAKRAEKLEQEMTDTEVEALVKAEEDMAKEEAVTKQVEDQAAAKEAEAAPAKSKN</sequence>
<dbReference type="Gene3D" id="6.10.330.20">
    <property type="match status" value="1"/>
</dbReference>
<evidence type="ECO:0000256" key="7">
    <source>
        <dbReference type="ARBA" id="ARBA00035399"/>
    </source>
</evidence>
<keyword evidence="5" id="KW-0687">Ribonucleoprotein</keyword>
<dbReference type="PANTHER" id="PTHR21183:SF18">
    <property type="entry name" value="LARGE RIBOSOMAL SUBUNIT PROTEIN UL29M"/>
    <property type="match status" value="1"/>
</dbReference>
<evidence type="ECO:0000256" key="4">
    <source>
        <dbReference type="ARBA" id="ARBA00023128"/>
    </source>
</evidence>
<dbReference type="GO" id="GO:0003735">
    <property type="term" value="F:structural constituent of ribosome"/>
    <property type="evidence" value="ECO:0007669"/>
    <property type="project" value="InterPro"/>
</dbReference>
<accession>A0AAD3TTV9</accession>
<evidence type="ECO:0000256" key="6">
    <source>
        <dbReference type="ARBA" id="ARBA00035289"/>
    </source>
</evidence>
<dbReference type="PANTHER" id="PTHR21183">
    <property type="entry name" value="RIBOSOMAL PROTEIN L47, MITOCHONDRIAL-RELATED"/>
    <property type="match status" value="1"/>
</dbReference>
<keyword evidence="3" id="KW-0689">Ribosomal protein</keyword>
<evidence type="ECO:0000256" key="8">
    <source>
        <dbReference type="SAM" id="MobiDB-lite"/>
    </source>
</evidence>
<dbReference type="Proteomes" id="UP001222932">
    <property type="component" value="Unassembled WGS sequence"/>
</dbReference>
<reference evidence="9" key="2">
    <citation type="submission" date="2023-06" db="EMBL/GenBank/DDBJ databases">
        <authorList>
            <person name="Kobayashi Y."/>
            <person name="Kayamori A."/>
            <person name="Aoki K."/>
            <person name="Shiwa Y."/>
            <person name="Fujita N."/>
            <person name="Sugita T."/>
            <person name="Iwasaki W."/>
            <person name="Tanaka N."/>
            <person name="Takashima M."/>
        </authorList>
    </citation>
    <scope>NUCLEOTIDE SEQUENCE</scope>
    <source>
        <strain evidence="9">HIS016</strain>
    </source>
</reference>
<evidence type="ECO:0000256" key="3">
    <source>
        <dbReference type="ARBA" id="ARBA00022980"/>
    </source>
</evidence>
<dbReference type="EMBL" id="BTCM01000003">
    <property type="protein sequence ID" value="GMK56365.1"/>
    <property type="molecule type" value="Genomic_DNA"/>
</dbReference>
<dbReference type="InterPro" id="IPR010729">
    <property type="entry name" value="Ribosomal_uL29_mit"/>
</dbReference>
<name>A0AAD3TTV9_9TREE</name>
<gene>
    <name evidence="9" type="primary">MRPL4</name>
    <name evidence="9" type="ORF">CspeluHIS016_0302050</name>
</gene>
<dbReference type="Pfam" id="PF06984">
    <property type="entry name" value="MRP-L47"/>
    <property type="match status" value="1"/>
</dbReference>
<evidence type="ECO:0000313" key="9">
    <source>
        <dbReference type="EMBL" id="GMK56365.1"/>
    </source>
</evidence>
<protein>
    <recommendedName>
        <fullName evidence="6">Large ribosomal subunit protein uL29m</fullName>
    </recommendedName>
    <alternativeName>
        <fullName evidence="7">54S ribosomal protein L4, mitochondrial</fullName>
    </alternativeName>
</protein>
<comment type="subcellular location">
    <subcellularLocation>
        <location evidence="1">Mitochondrion</location>
    </subcellularLocation>
</comment>
<reference evidence="9" key="1">
    <citation type="journal article" date="2023" name="BMC Genomics">
        <title>Chromosome-level genome assemblies of Cutaneotrichosporon spp. (Trichosporonales, Basidiomycota) reveal imbalanced evolution between nucleotide sequences and chromosome synteny.</title>
        <authorList>
            <person name="Kobayashi Y."/>
            <person name="Kayamori A."/>
            <person name="Aoki K."/>
            <person name="Shiwa Y."/>
            <person name="Matsutani M."/>
            <person name="Fujita N."/>
            <person name="Sugita T."/>
            <person name="Iwasaki W."/>
            <person name="Tanaka N."/>
            <person name="Takashima M."/>
        </authorList>
    </citation>
    <scope>NUCLEOTIDE SEQUENCE</scope>
    <source>
        <strain evidence="9">HIS016</strain>
    </source>
</reference>
<evidence type="ECO:0000256" key="5">
    <source>
        <dbReference type="ARBA" id="ARBA00023274"/>
    </source>
</evidence>
<organism evidence="9 10">
    <name type="scientific">Cutaneotrichosporon spelunceum</name>
    <dbReference type="NCBI Taxonomy" id="1672016"/>
    <lineage>
        <taxon>Eukaryota</taxon>
        <taxon>Fungi</taxon>
        <taxon>Dikarya</taxon>
        <taxon>Basidiomycota</taxon>
        <taxon>Agaricomycotina</taxon>
        <taxon>Tremellomycetes</taxon>
        <taxon>Trichosporonales</taxon>
        <taxon>Trichosporonaceae</taxon>
        <taxon>Cutaneotrichosporon</taxon>
    </lineage>
</organism>
<feature type="compositionally biased region" description="Basic and acidic residues" evidence="8">
    <location>
        <begin position="306"/>
        <end position="326"/>
    </location>
</feature>
<proteinExistence type="inferred from homology"/>
<evidence type="ECO:0000313" key="10">
    <source>
        <dbReference type="Proteomes" id="UP001222932"/>
    </source>
</evidence>